<gene>
    <name evidence="5" type="primary">ohrR</name>
    <name evidence="5" type="ORF">AA415_00887</name>
</gene>
<dbReference type="InterPro" id="IPR036388">
    <property type="entry name" value="WH-like_DNA-bd_sf"/>
</dbReference>
<feature type="domain" description="HTH marR-type" evidence="4">
    <location>
        <begin position="20"/>
        <end position="162"/>
    </location>
</feature>
<dbReference type="Pfam" id="PF12802">
    <property type="entry name" value="MarR_2"/>
    <property type="match status" value="1"/>
</dbReference>
<keyword evidence="3" id="KW-0804">Transcription</keyword>
<dbReference type="PRINTS" id="PR00598">
    <property type="entry name" value="HTHMARR"/>
</dbReference>
<dbReference type="GO" id="GO:0003677">
    <property type="term" value="F:DNA binding"/>
    <property type="evidence" value="ECO:0007669"/>
    <property type="project" value="UniProtKB-KW"/>
</dbReference>
<reference evidence="5 6" key="1">
    <citation type="journal article" date="2016" name="BMC Genomics">
        <title>Type VI secretion systems of human gut Bacteroidales segregate into three genetic architectures, two of which are contained on mobile genetic elements.</title>
        <authorList>
            <person name="Coyne M.J."/>
            <person name="Roelofs K.G."/>
            <person name="Comstock L.E."/>
        </authorList>
    </citation>
    <scope>NUCLEOTIDE SEQUENCE [LARGE SCALE GENOMIC DNA]</scope>
    <source>
        <strain evidence="5 6">CL09T03C01</strain>
    </source>
</reference>
<dbReference type="PANTHER" id="PTHR33164">
    <property type="entry name" value="TRANSCRIPTIONAL REGULATOR, MARR FAMILY"/>
    <property type="match status" value="1"/>
</dbReference>
<dbReference type="AlphaFoldDB" id="A0A120A3C2"/>
<keyword evidence="6" id="KW-1185">Reference proteome</keyword>
<dbReference type="InterPro" id="IPR039422">
    <property type="entry name" value="MarR/SlyA-like"/>
</dbReference>
<evidence type="ECO:0000313" key="6">
    <source>
        <dbReference type="Proteomes" id="UP000056419"/>
    </source>
</evidence>
<dbReference type="Proteomes" id="UP000056419">
    <property type="component" value="Unassembled WGS sequence"/>
</dbReference>
<dbReference type="GO" id="GO:0003700">
    <property type="term" value="F:DNA-binding transcription factor activity"/>
    <property type="evidence" value="ECO:0007669"/>
    <property type="project" value="InterPro"/>
</dbReference>
<dbReference type="GO" id="GO:0006950">
    <property type="term" value="P:response to stress"/>
    <property type="evidence" value="ECO:0007669"/>
    <property type="project" value="TreeGrafter"/>
</dbReference>
<protein>
    <submittedName>
        <fullName evidence="5">Organic hydroperoxide resistance transcriptional regulator</fullName>
    </submittedName>
</protein>
<dbReference type="PROSITE" id="PS50995">
    <property type="entry name" value="HTH_MARR_2"/>
    <property type="match status" value="1"/>
</dbReference>
<dbReference type="PANTHER" id="PTHR33164:SF64">
    <property type="entry name" value="TRANSCRIPTIONAL REGULATOR SLYA"/>
    <property type="match status" value="1"/>
</dbReference>
<dbReference type="Gene3D" id="1.10.10.10">
    <property type="entry name" value="Winged helix-like DNA-binding domain superfamily/Winged helix DNA-binding domain"/>
    <property type="match status" value="1"/>
</dbReference>
<dbReference type="STRING" id="46506.AA415_00887"/>
<keyword evidence="2" id="KW-0238">DNA-binding</keyword>
<name>A0A120A3C2_BACSE</name>
<keyword evidence="1" id="KW-0805">Transcription regulation</keyword>
<evidence type="ECO:0000256" key="1">
    <source>
        <dbReference type="ARBA" id="ARBA00023015"/>
    </source>
</evidence>
<proteinExistence type="predicted"/>
<evidence type="ECO:0000256" key="3">
    <source>
        <dbReference type="ARBA" id="ARBA00023163"/>
    </source>
</evidence>
<dbReference type="SUPFAM" id="SSF46785">
    <property type="entry name" value="Winged helix' DNA-binding domain"/>
    <property type="match status" value="1"/>
</dbReference>
<accession>A0A120A3C2</accession>
<evidence type="ECO:0000313" key="5">
    <source>
        <dbReference type="EMBL" id="KWR56578.1"/>
    </source>
</evidence>
<comment type="caution">
    <text evidence="5">The sequence shown here is derived from an EMBL/GenBank/DDBJ whole genome shotgun (WGS) entry which is preliminary data.</text>
</comment>
<dbReference type="SMART" id="SM00347">
    <property type="entry name" value="HTH_MARR"/>
    <property type="match status" value="1"/>
</dbReference>
<sequence length="166" mass="19491">MYCIQVVLYLQSCLNNNFMIEQFNFDIRLIFAILNGKVSAAINRKLSRNFRQNGLEITPEQWTVLIFLWEKDGVTQQELCNATFKDKPSMTRLIDNMERQHLVVRISDKKDRRTNLIHLTKDGKELEERARVIANQTLKEALQGITIEELSVSQEVLRKIFFNTKD</sequence>
<dbReference type="EMBL" id="LRGC01000003">
    <property type="protein sequence ID" value="KWR56578.1"/>
    <property type="molecule type" value="Genomic_DNA"/>
</dbReference>
<dbReference type="InterPro" id="IPR036390">
    <property type="entry name" value="WH_DNA-bd_sf"/>
</dbReference>
<dbReference type="PATRIC" id="fig|46506.5.peg.957"/>
<evidence type="ECO:0000256" key="2">
    <source>
        <dbReference type="ARBA" id="ARBA00023125"/>
    </source>
</evidence>
<evidence type="ECO:0000259" key="4">
    <source>
        <dbReference type="PROSITE" id="PS50995"/>
    </source>
</evidence>
<dbReference type="InterPro" id="IPR000835">
    <property type="entry name" value="HTH_MarR-typ"/>
</dbReference>
<organism evidence="5 6">
    <name type="scientific">Bacteroides stercoris</name>
    <dbReference type="NCBI Taxonomy" id="46506"/>
    <lineage>
        <taxon>Bacteria</taxon>
        <taxon>Pseudomonadati</taxon>
        <taxon>Bacteroidota</taxon>
        <taxon>Bacteroidia</taxon>
        <taxon>Bacteroidales</taxon>
        <taxon>Bacteroidaceae</taxon>
        <taxon>Bacteroides</taxon>
    </lineage>
</organism>